<reference evidence="4 5" key="1">
    <citation type="submission" date="2020-04" db="EMBL/GenBank/DDBJ databases">
        <authorList>
            <person name="Zheng R.K."/>
            <person name="Sun C.M."/>
        </authorList>
    </citation>
    <scope>NUCLEOTIDE SEQUENCE [LARGE SCALE GENOMIC DNA]</scope>
    <source>
        <strain evidence="5">zrk29</strain>
    </source>
</reference>
<evidence type="ECO:0000256" key="3">
    <source>
        <dbReference type="SAM" id="Phobius"/>
    </source>
</evidence>
<protein>
    <recommendedName>
        <fullName evidence="6">AAA domain-containing protein</fullName>
    </recommendedName>
</protein>
<organism evidence="4 5">
    <name type="scientific">Hujiaoplasma nucleasis</name>
    <dbReference type="NCBI Taxonomy" id="2725268"/>
    <lineage>
        <taxon>Bacteria</taxon>
        <taxon>Bacillati</taxon>
        <taxon>Mycoplasmatota</taxon>
        <taxon>Mollicutes</taxon>
        <taxon>Candidatus Izemoplasmatales</taxon>
        <taxon>Hujiaoplasmataceae</taxon>
        <taxon>Hujiaoplasma</taxon>
    </lineage>
</organism>
<feature type="transmembrane region" description="Helical" evidence="3">
    <location>
        <begin position="58"/>
        <end position="81"/>
    </location>
</feature>
<evidence type="ECO:0000256" key="2">
    <source>
        <dbReference type="SAM" id="MobiDB-lite"/>
    </source>
</evidence>
<keyword evidence="3" id="KW-0472">Membrane</keyword>
<name>A0A7L6N6F9_9MOLU</name>
<proteinExistence type="predicted"/>
<gene>
    <name evidence="4" type="ORF">HF295_04090</name>
</gene>
<keyword evidence="3" id="KW-0812">Transmembrane</keyword>
<feature type="coiled-coil region" evidence="1">
    <location>
        <begin position="89"/>
        <end position="116"/>
    </location>
</feature>
<keyword evidence="3" id="KW-1133">Transmembrane helix</keyword>
<feature type="coiled-coil region" evidence="1">
    <location>
        <begin position="507"/>
        <end position="534"/>
    </location>
</feature>
<dbReference type="Gene3D" id="3.40.50.300">
    <property type="entry name" value="P-loop containing nucleotide triphosphate hydrolases"/>
    <property type="match status" value="1"/>
</dbReference>
<accession>A0A7L6N6F9</accession>
<evidence type="ECO:0000313" key="4">
    <source>
        <dbReference type="EMBL" id="QLY40084.1"/>
    </source>
</evidence>
<keyword evidence="5" id="KW-1185">Reference proteome</keyword>
<evidence type="ECO:0000313" key="5">
    <source>
        <dbReference type="Proteomes" id="UP000512167"/>
    </source>
</evidence>
<feature type="region of interest" description="Disordered" evidence="2">
    <location>
        <begin position="162"/>
        <end position="191"/>
    </location>
</feature>
<sequence length="551" mass="63677">MNEFSRYYVRLFTAIWQHIVFFFRDILWEGIIVRLFRNIGDYWEILIQESQDFTVVSWFMVVIAGVINISLFVFILIRTFLWLRKYIGFRSVEIEKQELIDEIAMLNDRVVELADEKNQIMAMKVSQLGINATTRSEVGENYIPPAASAGSGQTIYLADGRSRYGSRPSSITSDVQSSPQAPQTQKPSGPSRFVKLIEVDERYAGKDTHIFMEDEDYIALPELVTRFVNYSASQLKLYYTPKMISLFFSGMAASKVVLLEGISGTGKTSLPYAMAKFFGNKAEIISVQPSWRDRAEIIGYLNEFTKRFNETDFLKALYESIYRKDVNFIVLDELNLARIEYYFAEFLSIMEMPNPSEWKIDLVPDAKPSDPLKVINGKITVPENVWFIGTANKDDSTFTITDKVYDRAMSLEFENKAEAFDAPEQEPIHMSHAYLQELFDEAHYKYPVSDDVLKKFDILDKFVQNKFKVAFGNRIMNQVHKFVPVYVACGGTEEDGMDYIFANKVLRKFESLNLAFLQDELKDLKEQIKKTFGKNSFEESQKFIDNLQKML</sequence>
<dbReference type="Proteomes" id="UP000512167">
    <property type="component" value="Chromosome"/>
</dbReference>
<evidence type="ECO:0000256" key="1">
    <source>
        <dbReference type="SAM" id="Coils"/>
    </source>
</evidence>
<dbReference type="SUPFAM" id="SSF52540">
    <property type="entry name" value="P-loop containing nucleoside triphosphate hydrolases"/>
    <property type="match status" value="1"/>
</dbReference>
<dbReference type="RefSeq" id="WP_312032582.1">
    <property type="nucleotide sequence ID" value="NZ_CP051151.1"/>
</dbReference>
<evidence type="ECO:0008006" key="6">
    <source>
        <dbReference type="Google" id="ProtNLM"/>
    </source>
</evidence>
<dbReference type="EMBL" id="CP051151">
    <property type="protein sequence ID" value="QLY40084.1"/>
    <property type="molecule type" value="Genomic_DNA"/>
</dbReference>
<feature type="compositionally biased region" description="Polar residues" evidence="2">
    <location>
        <begin position="167"/>
        <end position="188"/>
    </location>
</feature>
<dbReference type="KEGG" id="tbk:HF295_04090"/>
<keyword evidence="1" id="KW-0175">Coiled coil</keyword>
<dbReference type="InterPro" id="IPR027417">
    <property type="entry name" value="P-loop_NTPase"/>
</dbReference>
<dbReference type="AlphaFoldDB" id="A0A7L6N6F9"/>